<organism evidence="2">
    <name type="scientific">Nothobranchius kadleci</name>
    <name type="common">African annual killifish</name>
    <dbReference type="NCBI Taxonomy" id="1051664"/>
    <lineage>
        <taxon>Eukaryota</taxon>
        <taxon>Metazoa</taxon>
        <taxon>Chordata</taxon>
        <taxon>Craniata</taxon>
        <taxon>Vertebrata</taxon>
        <taxon>Euteleostomi</taxon>
        <taxon>Actinopterygii</taxon>
        <taxon>Neopterygii</taxon>
        <taxon>Teleostei</taxon>
        <taxon>Neoteleostei</taxon>
        <taxon>Acanthomorphata</taxon>
        <taxon>Ovalentaria</taxon>
        <taxon>Atherinomorphae</taxon>
        <taxon>Cyprinodontiformes</taxon>
        <taxon>Nothobranchiidae</taxon>
        <taxon>Nothobranchius</taxon>
    </lineage>
</organism>
<evidence type="ECO:0000313" key="2">
    <source>
        <dbReference type="EMBL" id="SBQ29813.1"/>
    </source>
</evidence>
<dbReference type="EMBL" id="HAEA01001333">
    <property type="protein sequence ID" value="SBQ29813.1"/>
    <property type="molecule type" value="Transcribed_RNA"/>
</dbReference>
<feature type="compositionally biased region" description="Acidic residues" evidence="1">
    <location>
        <begin position="1"/>
        <end position="12"/>
    </location>
</feature>
<protein>
    <submittedName>
        <fullName evidence="2">Uncharacterized protein</fullName>
    </submittedName>
</protein>
<accession>A0A1A8D8Y0</accession>
<name>A0A1A8D8Y0_NOTKA</name>
<reference evidence="2" key="2">
    <citation type="submission" date="2016-06" db="EMBL/GenBank/DDBJ databases">
        <title>The genome of a short-lived fish provides insights into sex chromosome evolution and the genetic control of aging.</title>
        <authorList>
            <person name="Reichwald K."/>
            <person name="Felder M."/>
            <person name="Petzold A."/>
            <person name="Koch P."/>
            <person name="Groth M."/>
            <person name="Platzer M."/>
        </authorList>
    </citation>
    <scope>NUCLEOTIDE SEQUENCE</scope>
    <source>
        <tissue evidence="2">Brain</tissue>
    </source>
</reference>
<gene>
    <name evidence="2" type="primary">Sp-Hypp_3088</name>
</gene>
<sequence length="113" mass="12978">MADTADSESSSEDQEKSPENPTKTSKHVRKLCYMHIASVKHEQKRIDVTIRNIPDDATFHPTCYRRFTDKRRMEQAGKRIAPLCLISKKVEKYVIVHGKRQRAHLVLAETSSA</sequence>
<evidence type="ECO:0000256" key="1">
    <source>
        <dbReference type="SAM" id="MobiDB-lite"/>
    </source>
</evidence>
<dbReference type="AlphaFoldDB" id="A0A1A8D8Y0"/>
<feature type="region of interest" description="Disordered" evidence="1">
    <location>
        <begin position="1"/>
        <end position="27"/>
    </location>
</feature>
<reference evidence="2" key="1">
    <citation type="submission" date="2016-05" db="EMBL/GenBank/DDBJ databases">
        <authorList>
            <person name="Lavstsen T."/>
            <person name="Jespersen J.S."/>
        </authorList>
    </citation>
    <scope>NUCLEOTIDE SEQUENCE</scope>
    <source>
        <tissue evidence="2">Brain</tissue>
    </source>
</reference>
<proteinExistence type="predicted"/>
<feature type="non-terminal residue" evidence="2">
    <location>
        <position position="113"/>
    </location>
</feature>